<sequence>MTEWNIRLSCYYTNDTTDEQCFSILPITVYKPPDNVSISFVNHAGPMSEGQQYTLQCDVQDVAPAQNLIVTFYRGQTVLGELKSNKDQKKPVSEVFTLNITSTKEEDGLQFWCEAKLELGAEGPQQPPVVESEKLTATVLYKPQLKAPLSLDPIIVQEGNPLQLNCSSVGNPPPLYTWTLPSKTTLSSNYSSFFINSTTPEDEGLYICSVTNDKGSITFKFAVQVKVNNLAYIICMAVLGVFLAVVLVGIAYFSYHRYYKVGGYNMLARFHSAQKQTATPPL</sequence>
<feature type="domain" description="Ig-like" evidence="2">
    <location>
        <begin position="143"/>
        <end position="218"/>
    </location>
</feature>
<reference evidence="3 4" key="1">
    <citation type="journal article" date="2023" name="Genes (Basel)">
        <title>Chromosome-Level Genome Assembly and Circadian Gene Repertoire of the Patagonia Blennie Eleginops maclovinus-The Closest Ancestral Proxy of Antarctic Cryonotothenioids.</title>
        <authorList>
            <person name="Cheng C.C."/>
            <person name="Rivera-Colon A.G."/>
            <person name="Minhas B.F."/>
            <person name="Wilson L."/>
            <person name="Rayamajhi N."/>
            <person name="Vargas-Chacoff L."/>
            <person name="Catchen J.M."/>
        </authorList>
    </citation>
    <scope>NUCLEOTIDE SEQUENCE [LARGE SCALE GENOMIC DNA]</scope>
    <source>
        <strain evidence="3">JMC-PN-2008</strain>
    </source>
</reference>
<dbReference type="SMART" id="SM00409">
    <property type="entry name" value="IG"/>
    <property type="match status" value="2"/>
</dbReference>
<dbReference type="PANTHER" id="PTHR13771:SF9">
    <property type="entry name" value="INTERCELLULAR ADHESION MOLECULE 5"/>
    <property type="match status" value="1"/>
</dbReference>
<keyword evidence="1" id="KW-0472">Membrane</keyword>
<reference evidence="3 4" key="2">
    <citation type="journal article" date="2023" name="Mol. Biol. Evol.">
        <title>Genomics of Secondarily Temperate Adaptation in the Only Non-Antarctic Icefish.</title>
        <authorList>
            <person name="Rivera-Colon A.G."/>
            <person name="Rayamajhi N."/>
            <person name="Minhas B.F."/>
            <person name="Madrigal G."/>
            <person name="Bilyk K.T."/>
            <person name="Yoon V."/>
            <person name="Hune M."/>
            <person name="Gregory S."/>
            <person name="Cheng C.H.C."/>
            <person name="Catchen J.M."/>
        </authorList>
    </citation>
    <scope>NUCLEOTIDE SEQUENCE [LARGE SCALE GENOMIC DNA]</scope>
    <source>
        <strain evidence="3">JMC-PN-2008</strain>
    </source>
</reference>
<dbReference type="Gene3D" id="2.60.40.10">
    <property type="entry name" value="Immunoglobulins"/>
    <property type="match status" value="2"/>
</dbReference>
<dbReference type="SMART" id="SM00408">
    <property type="entry name" value="IGc2"/>
    <property type="match status" value="2"/>
</dbReference>
<dbReference type="Pfam" id="PF13895">
    <property type="entry name" value="Ig_2"/>
    <property type="match status" value="1"/>
</dbReference>
<name>A0AAN7XNS4_ELEMC</name>
<evidence type="ECO:0000259" key="2">
    <source>
        <dbReference type="PROSITE" id="PS50835"/>
    </source>
</evidence>
<dbReference type="GO" id="GO:0007155">
    <property type="term" value="P:cell adhesion"/>
    <property type="evidence" value="ECO:0007669"/>
    <property type="project" value="InterPro"/>
</dbReference>
<dbReference type="EMBL" id="JAUZQC010000009">
    <property type="protein sequence ID" value="KAK5865535.1"/>
    <property type="molecule type" value="Genomic_DNA"/>
</dbReference>
<protein>
    <recommendedName>
        <fullName evidence="2">Ig-like domain-containing protein</fullName>
    </recommendedName>
</protein>
<dbReference type="InterPro" id="IPR013783">
    <property type="entry name" value="Ig-like_fold"/>
</dbReference>
<organism evidence="3 4">
    <name type="scientific">Eleginops maclovinus</name>
    <name type="common">Patagonian blennie</name>
    <name type="synonym">Eleginus maclovinus</name>
    <dbReference type="NCBI Taxonomy" id="56733"/>
    <lineage>
        <taxon>Eukaryota</taxon>
        <taxon>Metazoa</taxon>
        <taxon>Chordata</taxon>
        <taxon>Craniata</taxon>
        <taxon>Vertebrata</taxon>
        <taxon>Euteleostomi</taxon>
        <taxon>Actinopterygii</taxon>
        <taxon>Neopterygii</taxon>
        <taxon>Teleostei</taxon>
        <taxon>Neoteleostei</taxon>
        <taxon>Acanthomorphata</taxon>
        <taxon>Eupercaria</taxon>
        <taxon>Perciformes</taxon>
        <taxon>Notothenioidei</taxon>
        <taxon>Eleginopidae</taxon>
        <taxon>Eleginops</taxon>
    </lineage>
</organism>
<dbReference type="InterPro" id="IPR003599">
    <property type="entry name" value="Ig_sub"/>
</dbReference>
<feature type="transmembrane region" description="Helical" evidence="1">
    <location>
        <begin position="230"/>
        <end position="253"/>
    </location>
</feature>
<dbReference type="PANTHER" id="PTHR13771">
    <property type="entry name" value="INTERCELLULAR ADHESION MOLECULE"/>
    <property type="match status" value="1"/>
</dbReference>
<evidence type="ECO:0000313" key="3">
    <source>
        <dbReference type="EMBL" id="KAK5865535.1"/>
    </source>
</evidence>
<dbReference type="InterPro" id="IPR036179">
    <property type="entry name" value="Ig-like_dom_sf"/>
</dbReference>
<dbReference type="PROSITE" id="PS50835">
    <property type="entry name" value="IG_LIKE"/>
    <property type="match status" value="2"/>
</dbReference>
<dbReference type="GO" id="GO:0005178">
    <property type="term" value="F:integrin binding"/>
    <property type="evidence" value="ECO:0007669"/>
    <property type="project" value="InterPro"/>
</dbReference>
<dbReference type="InterPro" id="IPR047012">
    <property type="entry name" value="ICAM_VCAM"/>
</dbReference>
<dbReference type="InterPro" id="IPR003598">
    <property type="entry name" value="Ig_sub2"/>
</dbReference>
<evidence type="ECO:0000313" key="4">
    <source>
        <dbReference type="Proteomes" id="UP001346869"/>
    </source>
</evidence>
<keyword evidence="1" id="KW-1133">Transmembrane helix</keyword>
<keyword evidence="1" id="KW-0812">Transmembrane</keyword>
<dbReference type="SUPFAM" id="SSF48726">
    <property type="entry name" value="Immunoglobulin"/>
    <property type="match status" value="2"/>
</dbReference>
<dbReference type="Proteomes" id="UP001346869">
    <property type="component" value="Unassembled WGS sequence"/>
</dbReference>
<dbReference type="InterPro" id="IPR007110">
    <property type="entry name" value="Ig-like_dom"/>
</dbReference>
<accession>A0AAN7XNS4</accession>
<comment type="caution">
    <text evidence="3">The sequence shown here is derived from an EMBL/GenBank/DDBJ whole genome shotgun (WGS) entry which is preliminary data.</text>
</comment>
<gene>
    <name evidence="3" type="ORF">PBY51_019800</name>
</gene>
<feature type="domain" description="Ig-like" evidence="2">
    <location>
        <begin position="33"/>
        <end position="131"/>
    </location>
</feature>
<evidence type="ECO:0000256" key="1">
    <source>
        <dbReference type="SAM" id="Phobius"/>
    </source>
</evidence>
<proteinExistence type="predicted"/>
<dbReference type="AlphaFoldDB" id="A0AAN7XNS4"/>
<keyword evidence="4" id="KW-1185">Reference proteome</keyword>